<dbReference type="AlphaFoldDB" id="A0A5B8XRA3"/>
<dbReference type="Pfam" id="PF13485">
    <property type="entry name" value="Peptidase_MA_2"/>
    <property type="match status" value="1"/>
</dbReference>
<sequence length="317" mass="35489">MFRKLITLVFALVLSGSVFAQSSLEQIESRPSADNGLVFHYPEAASKAAEDLMETAPADLAKLKASLGVEEMKPIQVWVLKRVGDYFRLHQIPNNAPEWAAGLSFSNRATVIVANKPGAQGMAEVDATFRHELAHVAVDIAARGKKVPRWFHEGFAVLHADEWTADRSELLSRAAAASGLIAFGDLEFSFPEHHNTASLAYAQSFHFVRDLRDRHGDDVFSRLFQNMEQGDSFHQSFRKVTGESVPVAEGRWRQDLKNASSLWSLFMDGIVIFFGASLLFLVAWRLRKKRTAQKLASMKDNPAWDYDESQYPLPGEH</sequence>
<feature type="signal peptide" evidence="2">
    <location>
        <begin position="1"/>
        <end position="20"/>
    </location>
</feature>
<dbReference type="RefSeq" id="WP_146957433.1">
    <property type="nucleotide sequence ID" value="NZ_CP042467.1"/>
</dbReference>
<dbReference type="EMBL" id="CP042467">
    <property type="protein sequence ID" value="QED26196.1"/>
    <property type="molecule type" value="Genomic_DNA"/>
</dbReference>
<feature type="chain" id="PRO_5022773871" description="Peptidase MA-like domain-containing protein" evidence="2">
    <location>
        <begin position="21"/>
        <end position="317"/>
    </location>
</feature>
<name>A0A5B8XRA3_9DELT</name>
<accession>A0A5B8XRA3</accession>
<keyword evidence="1" id="KW-1133">Transmembrane helix</keyword>
<feature type="transmembrane region" description="Helical" evidence="1">
    <location>
        <begin position="262"/>
        <end position="284"/>
    </location>
</feature>
<dbReference type="Proteomes" id="UP000321595">
    <property type="component" value="Chromosome"/>
</dbReference>
<reference evidence="4 5" key="1">
    <citation type="submission" date="2019-08" db="EMBL/GenBank/DDBJ databases">
        <authorList>
            <person name="Liang Q."/>
        </authorList>
    </citation>
    <scope>NUCLEOTIDE SEQUENCE [LARGE SCALE GENOMIC DNA]</scope>
    <source>
        <strain evidence="4 5">V1718</strain>
    </source>
</reference>
<keyword evidence="5" id="KW-1185">Reference proteome</keyword>
<evidence type="ECO:0000256" key="1">
    <source>
        <dbReference type="SAM" id="Phobius"/>
    </source>
</evidence>
<dbReference type="InterPro" id="IPR039568">
    <property type="entry name" value="Peptidase_MA-like_dom"/>
</dbReference>
<keyword evidence="1" id="KW-0472">Membrane</keyword>
<organism evidence="4 5">
    <name type="scientific">Microvenator marinus</name>
    <dbReference type="NCBI Taxonomy" id="2600177"/>
    <lineage>
        <taxon>Bacteria</taxon>
        <taxon>Deltaproteobacteria</taxon>
        <taxon>Bradymonadales</taxon>
        <taxon>Microvenatoraceae</taxon>
        <taxon>Microvenator</taxon>
    </lineage>
</organism>
<keyword evidence="2" id="KW-0732">Signal</keyword>
<protein>
    <recommendedName>
        <fullName evidence="3">Peptidase MA-like domain-containing protein</fullName>
    </recommendedName>
</protein>
<dbReference type="OrthoDB" id="5507545at2"/>
<feature type="domain" description="Peptidase MA-like" evidence="3">
    <location>
        <begin position="56"/>
        <end position="257"/>
    </location>
</feature>
<evidence type="ECO:0000256" key="2">
    <source>
        <dbReference type="SAM" id="SignalP"/>
    </source>
</evidence>
<proteinExistence type="predicted"/>
<keyword evidence="1" id="KW-0812">Transmembrane</keyword>
<evidence type="ECO:0000313" key="5">
    <source>
        <dbReference type="Proteomes" id="UP000321595"/>
    </source>
</evidence>
<dbReference type="KEGG" id="bbae:FRD01_02760"/>
<evidence type="ECO:0000259" key="3">
    <source>
        <dbReference type="Pfam" id="PF13485"/>
    </source>
</evidence>
<evidence type="ECO:0000313" key="4">
    <source>
        <dbReference type="EMBL" id="QED26196.1"/>
    </source>
</evidence>
<gene>
    <name evidence="4" type="ORF">FRD01_02760</name>
</gene>